<accession>A0A8B4H6C7</accession>
<dbReference type="InterPro" id="IPR012338">
    <property type="entry name" value="Beta-lactam/transpept-like"/>
</dbReference>
<evidence type="ECO:0000313" key="1">
    <source>
        <dbReference type="EMBL" id="SPW27684.1"/>
    </source>
</evidence>
<dbReference type="SUPFAM" id="SSF56601">
    <property type="entry name" value="beta-lactamase/transpeptidase-like"/>
    <property type="match status" value="1"/>
</dbReference>
<dbReference type="RefSeq" id="WP_225866043.1">
    <property type="nucleotide sequence ID" value="NZ_CAUOLB010000017.1"/>
</dbReference>
<evidence type="ECO:0000313" key="2">
    <source>
        <dbReference type="Proteomes" id="UP000249886"/>
    </source>
</evidence>
<proteinExistence type="predicted"/>
<dbReference type="EMBL" id="UARK01000002">
    <property type="protein sequence ID" value="SPW27684.1"/>
    <property type="molecule type" value="Genomic_DNA"/>
</dbReference>
<name>A0A8B4H6C7_9CORY</name>
<dbReference type="AlphaFoldDB" id="A0A8B4H6C7"/>
<reference evidence="1 2" key="1">
    <citation type="submission" date="2018-06" db="EMBL/GenBank/DDBJ databases">
        <authorList>
            <consortium name="Pathogen Informatics"/>
            <person name="Doyle S."/>
        </authorList>
    </citation>
    <scope>NUCLEOTIDE SEQUENCE [LARGE SCALE GENOMIC DNA]</scope>
    <source>
        <strain evidence="1 2">NCTC10254</strain>
    </source>
</reference>
<dbReference type="GeneID" id="84574329"/>
<sequence>MRRPLCIIQRFGRATGSGGRRGTICAARATKTVAAAMSGLIVLATSMIPAAAATVDVAAAPARTQIIMMKDNGEVIETPGAHESRASLSIVKLYLGHWVLQHGAPEDKALVYEMIRSSHDGIASNLDRKYRQAIPDTIGRFRLTETNYRGRWGDTTTSVHDMAAFVWAVRTDPAARPLIDGMRNPAAVAADGYPQNFGTATLPGIEGTKFGWSDKRDVHATVSFGPGFVVAAHTFGSAQVHTDDVRRAVHTDGLVAGAQQIQIGGVTIPVASGAELKARTRCTKTEQFWQGVPDTVLVPRYVLDVIPAC</sequence>
<gene>
    <name evidence="1" type="primary">kup</name>
    <name evidence="1" type="ORF">NCTC10254_00960</name>
</gene>
<protein>
    <submittedName>
        <fullName evidence="1">Potassium uptake system kup</fullName>
    </submittedName>
</protein>
<dbReference type="Proteomes" id="UP000249886">
    <property type="component" value="Unassembled WGS sequence"/>
</dbReference>
<organism evidence="1 2">
    <name type="scientific">Corynebacterium matruchotii</name>
    <dbReference type="NCBI Taxonomy" id="43768"/>
    <lineage>
        <taxon>Bacteria</taxon>
        <taxon>Bacillati</taxon>
        <taxon>Actinomycetota</taxon>
        <taxon>Actinomycetes</taxon>
        <taxon>Mycobacteriales</taxon>
        <taxon>Corynebacteriaceae</taxon>
        <taxon>Corynebacterium</taxon>
    </lineage>
</organism>
<comment type="caution">
    <text evidence="1">The sequence shown here is derived from an EMBL/GenBank/DDBJ whole genome shotgun (WGS) entry which is preliminary data.</text>
</comment>